<organism evidence="2 3">
    <name type="scientific">Candidatus Harrisonbacteria bacterium RIFCSPLOWO2_01_FULL_44_18</name>
    <dbReference type="NCBI Taxonomy" id="1798407"/>
    <lineage>
        <taxon>Bacteria</taxon>
        <taxon>Candidatus Harrisoniibacteriota</taxon>
    </lineage>
</organism>
<name>A0A1G1ZMY3_9BACT</name>
<reference evidence="2 3" key="1">
    <citation type="journal article" date="2016" name="Nat. Commun.">
        <title>Thousands of microbial genomes shed light on interconnected biogeochemical processes in an aquifer system.</title>
        <authorList>
            <person name="Anantharaman K."/>
            <person name="Brown C.T."/>
            <person name="Hug L.A."/>
            <person name="Sharon I."/>
            <person name="Castelle C.J."/>
            <person name="Probst A.J."/>
            <person name="Thomas B.C."/>
            <person name="Singh A."/>
            <person name="Wilkins M.J."/>
            <person name="Karaoz U."/>
            <person name="Brodie E.L."/>
            <person name="Williams K.H."/>
            <person name="Hubbard S.S."/>
            <person name="Banfield J.F."/>
        </authorList>
    </citation>
    <scope>NUCLEOTIDE SEQUENCE [LARGE SCALE GENOMIC DNA]</scope>
</reference>
<proteinExistence type="predicted"/>
<evidence type="ECO:0000313" key="3">
    <source>
        <dbReference type="Proteomes" id="UP000177942"/>
    </source>
</evidence>
<evidence type="ECO:0000313" key="2">
    <source>
        <dbReference type="EMBL" id="OGY65197.1"/>
    </source>
</evidence>
<accession>A0A1G1ZMY3</accession>
<gene>
    <name evidence="2" type="ORF">A3A16_00710</name>
</gene>
<evidence type="ECO:0000256" key="1">
    <source>
        <dbReference type="SAM" id="MobiDB-lite"/>
    </source>
</evidence>
<feature type="region of interest" description="Disordered" evidence="1">
    <location>
        <begin position="72"/>
        <end position="96"/>
    </location>
</feature>
<dbReference type="Proteomes" id="UP000177942">
    <property type="component" value="Unassembled WGS sequence"/>
</dbReference>
<dbReference type="AlphaFoldDB" id="A0A1G1ZMY3"/>
<dbReference type="EMBL" id="MHJJ01000014">
    <property type="protein sequence ID" value="OGY65197.1"/>
    <property type="molecule type" value="Genomic_DNA"/>
</dbReference>
<dbReference type="STRING" id="1798407.A3A16_00710"/>
<comment type="caution">
    <text evidence="2">The sequence shown here is derived from an EMBL/GenBank/DDBJ whole genome shotgun (WGS) entry which is preliminary data.</text>
</comment>
<protein>
    <submittedName>
        <fullName evidence="2">Uncharacterized protein</fullName>
    </submittedName>
</protein>
<sequence>MAKRSGGQRLCLRCGKAKVASCRITRDLCLEIELILRRDPQLPQRVKRSLNEIDKRFYWTLKNGVLYPSEKLAKRGEKPHKLLSGGRASKKRSPKH</sequence>